<gene>
    <name evidence="1" type="ORF">JOD64_000307</name>
</gene>
<reference evidence="1 2" key="1">
    <citation type="submission" date="2021-01" db="EMBL/GenBank/DDBJ databases">
        <title>Sequencing the genomes of 1000 actinobacteria strains.</title>
        <authorList>
            <person name="Klenk H.-P."/>
        </authorList>
    </citation>
    <scope>NUCLEOTIDE SEQUENCE [LARGE SCALE GENOMIC DNA]</scope>
    <source>
        <strain evidence="1 2">DSM 100204</strain>
    </source>
</reference>
<evidence type="ECO:0000313" key="1">
    <source>
        <dbReference type="EMBL" id="MBM7489085.1"/>
    </source>
</evidence>
<keyword evidence="2" id="KW-1185">Reference proteome</keyword>
<evidence type="ECO:0000313" key="2">
    <source>
        <dbReference type="Proteomes" id="UP000764837"/>
    </source>
</evidence>
<comment type="caution">
    <text evidence="1">The sequence shown here is derived from an EMBL/GenBank/DDBJ whole genome shotgun (WGS) entry which is preliminary data.</text>
</comment>
<dbReference type="EMBL" id="JAFBBP010000001">
    <property type="protein sequence ID" value="MBM7489085.1"/>
    <property type="molecule type" value="Genomic_DNA"/>
</dbReference>
<accession>A0ABS2LLP6</accession>
<organism evidence="1 2">
    <name type="scientific">Micromonospora luteifusca</name>
    <dbReference type="NCBI Taxonomy" id="709860"/>
    <lineage>
        <taxon>Bacteria</taxon>
        <taxon>Bacillati</taxon>
        <taxon>Actinomycetota</taxon>
        <taxon>Actinomycetes</taxon>
        <taxon>Micromonosporales</taxon>
        <taxon>Micromonosporaceae</taxon>
        <taxon>Micromonospora</taxon>
    </lineage>
</organism>
<protein>
    <submittedName>
        <fullName evidence="1">Uncharacterized protein</fullName>
    </submittedName>
</protein>
<sequence length="187" mass="20172">MLALLLGQQDLDGDWKLFGRGDLPREPQTSDPTCTSVQRDLYSGENASLQGSLRWRQAGPGTSRAFVQVVKLHPGQGAAAEVARVRAGVKRCRSWGEERGLAPGYLFNLSMQLATAPRVGDEAVAWRYTSRTGPAAPPFRAYNVLFRVGSVTSLIDYSPGAETSDATAEKELHKLVALAAARMAEAI</sequence>
<dbReference type="RefSeq" id="WP_204940518.1">
    <property type="nucleotide sequence ID" value="NZ_JAFBBP010000001.1"/>
</dbReference>
<proteinExistence type="predicted"/>
<dbReference type="Proteomes" id="UP000764837">
    <property type="component" value="Unassembled WGS sequence"/>
</dbReference>
<name>A0ABS2LLP6_9ACTN</name>